<reference evidence="4" key="1">
    <citation type="journal article" date="2019" name="Int. J. Syst. Evol. Microbiol.">
        <title>The Global Catalogue of Microorganisms (GCM) 10K type strain sequencing project: providing services to taxonomists for standard genome sequencing and annotation.</title>
        <authorList>
            <consortium name="The Broad Institute Genomics Platform"/>
            <consortium name="The Broad Institute Genome Sequencing Center for Infectious Disease"/>
            <person name="Wu L."/>
            <person name="Ma J."/>
        </authorList>
    </citation>
    <scope>NUCLEOTIDE SEQUENCE [LARGE SCALE GENOMIC DNA]</scope>
    <source>
        <strain evidence="4">KCTC 33576</strain>
    </source>
</reference>
<evidence type="ECO:0000313" key="4">
    <source>
        <dbReference type="Proteomes" id="UP001597391"/>
    </source>
</evidence>
<accession>A0ABW5XEE8</accession>
<dbReference type="Gene3D" id="1.10.260.40">
    <property type="entry name" value="lambda repressor-like DNA-binding domains"/>
    <property type="match status" value="1"/>
</dbReference>
<dbReference type="SUPFAM" id="SSF47413">
    <property type="entry name" value="lambda repressor-like DNA-binding domains"/>
    <property type="match status" value="1"/>
</dbReference>
<evidence type="ECO:0000313" key="3">
    <source>
        <dbReference type="EMBL" id="MFD2840113.1"/>
    </source>
</evidence>
<dbReference type="RefSeq" id="WP_377465787.1">
    <property type="nucleotide sequence ID" value="NZ_JBHUOP010000002.1"/>
</dbReference>
<feature type="domain" description="HTH cro/C1-type" evidence="2">
    <location>
        <begin position="19"/>
        <end position="73"/>
    </location>
</feature>
<proteinExistence type="predicted"/>
<dbReference type="SMART" id="SM00530">
    <property type="entry name" value="HTH_XRE"/>
    <property type="match status" value="1"/>
</dbReference>
<dbReference type="EMBL" id="JBHUOP010000002">
    <property type="protein sequence ID" value="MFD2840113.1"/>
    <property type="molecule type" value="Genomic_DNA"/>
</dbReference>
<gene>
    <name evidence="3" type="ORF">ACFSYH_05960</name>
</gene>
<sequence>MSIDAFAGKIPQFTMGDRLRKAREQAGLESSEFADEIGVSRNTITNYERDKVAPRKIVLKAWALRTGVPIQWLETGIAPSPNPDGLENAAISDSVRSKGFEPPTF</sequence>
<dbReference type="InterPro" id="IPR010982">
    <property type="entry name" value="Lambda_DNA-bd_dom_sf"/>
</dbReference>
<dbReference type="InterPro" id="IPR001387">
    <property type="entry name" value="Cro/C1-type_HTH"/>
</dbReference>
<dbReference type="Proteomes" id="UP001597391">
    <property type="component" value="Unassembled WGS sequence"/>
</dbReference>
<dbReference type="PROSITE" id="PS50943">
    <property type="entry name" value="HTH_CROC1"/>
    <property type="match status" value="1"/>
</dbReference>
<evidence type="ECO:0000256" key="1">
    <source>
        <dbReference type="SAM" id="MobiDB-lite"/>
    </source>
</evidence>
<keyword evidence="4" id="KW-1185">Reference proteome</keyword>
<dbReference type="CDD" id="cd00093">
    <property type="entry name" value="HTH_XRE"/>
    <property type="match status" value="1"/>
</dbReference>
<dbReference type="Pfam" id="PF01381">
    <property type="entry name" value="HTH_3"/>
    <property type="match status" value="1"/>
</dbReference>
<feature type="region of interest" description="Disordered" evidence="1">
    <location>
        <begin position="78"/>
        <end position="105"/>
    </location>
</feature>
<comment type="caution">
    <text evidence="3">The sequence shown here is derived from an EMBL/GenBank/DDBJ whole genome shotgun (WGS) entry which is preliminary data.</text>
</comment>
<protein>
    <submittedName>
        <fullName evidence="3">Helix-turn-helix domain-containing protein</fullName>
    </submittedName>
</protein>
<organism evidence="3 4">
    <name type="scientific">Populibacterium corticicola</name>
    <dbReference type="NCBI Taxonomy" id="1812826"/>
    <lineage>
        <taxon>Bacteria</taxon>
        <taxon>Bacillati</taxon>
        <taxon>Actinomycetota</taxon>
        <taxon>Actinomycetes</taxon>
        <taxon>Micrococcales</taxon>
        <taxon>Jonesiaceae</taxon>
        <taxon>Populibacterium</taxon>
    </lineage>
</organism>
<evidence type="ECO:0000259" key="2">
    <source>
        <dbReference type="PROSITE" id="PS50943"/>
    </source>
</evidence>
<name>A0ABW5XEE8_9MICO</name>